<sequence>MFLRGGSKVGVFLFLVSELFLVYCNSIRRHIDRLKPECFVLMELLPQTVGAQMFVDCCFHLQSLVFWSDVIELKAQSRSLCLSLLCVFLSLWTHSESGGLHL</sequence>
<evidence type="ECO:0000256" key="1">
    <source>
        <dbReference type="SAM" id="Phobius"/>
    </source>
</evidence>
<keyword evidence="1" id="KW-0472">Membrane</keyword>
<evidence type="ECO:0000313" key="3">
    <source>
        <dbReference type="Proteomes" id="UP000693946"/>
    </source>
</evidence>
<reference evidence="2 3" key="1">
    <citation type="journal article" date="2021" name="Sci. Rep.">
        <title>Chromosome anchoring in Senegalese sole (Solea senegalensis) reveals sex-associated markers and genome rearrangements in flatfish.</title>
        <authorList>
            <person name="Guerrero-Cozar I."/>
            <person name="Gomez-Garrido J."/>
            <person name="Berbel C."/>
            <person name="Martinez-Blanch J.F."/>
            <person name="Alioto T."/>
            <person name="Claros M.G."/>
            <person name="Gagnaire P.A."/>
            <person name="Manchado M."/>
        </authorList>
    </citation>
    <scope>NUCLEOTIDE SEQUENCE [LARGE SCALE GENOMIC DNA]</scope>
    <source>
        <strain evidence="2">Sse05_10M</strain>
    </source>
</reference>
<keyword evidence="3" id="KW-1185">Reference proteome</keyword>
<comment type="caution">
    <text evidence="2">The sequence shown here is derived from an EMBL/GenBank/DDBJ whole genome shotgun (WGS) entry which is preliminary data.</text>
</comment>
<evidence type="ECO:0000313" key="2">
    <source>
        <dbReference type="EMBL" id="KAG7514574.1"/>
    </source>
</evidence>
<dbReference type="Proteomes" id="UP000693946">
    <property type="component" value="Linkage Group LG14"/>
</dbReference>
<evidence type="ECO:0008006" key="4">
    <source>
        <dbReference type="Google" id="ProtNLM"/>
    </source>
</evidence>
<dbReference type="AlphaFoldDB" id="A0AAV6SBD5"/>
<keyword evidence="1" id="KW-0812">Transmembrane</keyword>
<accession>A0AAV6SBD5</accession>
<gene>
    <name evidence="2" type="ORF">JOB18_037512</name>
</gene>
<keyword evidence="1" id="KW-1133">Transmembrane helix</keyword>
<protein>
    <recommendedName>
        <fullName evidence="4">Secreted protein</fullName>
    </recommendedName>
</protein>
<dbReference type="EMBL" id="JAGKHQ010000006">
    <property type="protein sequence ID" value="KAG7514574.1"/>
    <property type="molecule type" value="Genomic_DNA"/>
</dbReference>
<proteinExistence type="predicted"/>
<organism evidence="2 3">
    <name type="scientific">Solea senegalensis</name>
    <name type="common">Senegalese sole</name>
    <dbReference type="NCBI Taxonomy" id="28829"/>
    <lineage>
        <taxon>Eukaryota</taxon>
        <taxon>Metazoa</taxon>
        <taxon>Chordata</taxon>
        <taxon>Craniata</taxon>
        <taxon>Vertebrata</taxon>
        <taxon>Euteleostomi</taxon>
        <taxon>Actinopterygii</taxon>
        <taxon>Neopterygii</taxon>
        <taxon>Teleostei</taxon>
        <taxon>Neoteleostei</taxon>
        <taxon>Acanthomorphata</taxon>
        <taxon>Carangaria</taxon>
        <taxon>Pleuronectiformes</taxon>
        <taxon>Pleuronectoidei</taxon>
        <taxon>Soleidae</taxon>
        <taxon>Solea</taxon>
    </lineage>
</organism>
<feature type="transmembrane region" description="Helical" evidence="1">
    <location>
        <begin position="6"/>
        <end position="25"/>
    </location>
</feature>
<name>A0AAV6SBD5_SOLSE</name>